<evidence type="ECO:0000313" key="1">
    <source>
        <dbReference type="EMBL" id="GAA3776472.1"/>
    </source>
</evidence>
<name>A0ABP7GVZ4_9FLAO</name>
<dbReference type="RefSeq" id="WP_345145856.1">
    <property type="nucleotide sequence ID" value="NZ_BAABDU010000006.1"/>
</dbReference>
<proteinExistence type="predicted"/>
<dbReference type="EMBL" id="BAABDU010000006">
    <property type="protein sequence ID" value="GAA3776472.1"/>
    <property type="molecule type" value="Genomic_DNA"/>
</dbReference>
<protein>
    <submittedName>
        <fullName evidence="1">Uncharacterized protein</fullName>
    </submittedName>
</protein>
<organism evidence="1 2">
    <name type="scientific">Flavobacterium ginsengiterrae</name>
    <dbReference type="NCBI Taxonomy" id="871695"/>
    <lineage>
        <taxon>Bacteria</taxon>
        <taxon>Pseudomonadati</taxon>
        <taxon>Bacteroidota</taxon>
        <taxon>Flavobacteriia</taxon>
        <taxon>Flavobacteriales</taxon>
        <taxon>Flavobacteriaceae</taxon>
        <taxon>Flavobacterium</taxon>
    </lineage>
</organism>
<accession>A0ABP7GVZ4</accession>
<evidence type="ECO:0000313" key="2">
    <source>
        <dbReference type="Proteomes" id="UP001500748"/>
    </source>
</evidence>
<dbReference type="Proteomes" id="UP001500748">
    <property type="component" value="Unassembled WGS sequence"/>
</dbReference>
<sequence length="110" mass="12930">MEKNEIENEEKFRKLMCCYFNTIKSANKKDENYIAQIKFSSYYELGCVINDMLKLCILGLDHDVYKISETNITSAINLSLILEVVHQLFPIDEFEFLDEIDTMFLKEKGN</sequence>
<gene>
    <name evidence="1" type="ORF">GCM10022423_34500</name>
</gene>
<keyword evidence="2" id="KW-1185">Reference proteome</keyword>
<reference evidence="2" key="1">
    <citation type="journal article" date="2019" name="Int. J. Syst. Evol. Microbiol.">
        <title>The Global Catalogue of Microorganisms (GCM) 10K type strain sequencing project: providing services to taxonomists for standard genome sequencing and annotation.</title>
        <authorList>
            <consortium name="The Broad Institute Genomics Platform"/>
            <consortium name="The Broad Institute Genome Sequencing Center for Infectious Disease"/>
            <person name="Wu L."/>
            <person name="Ma J."/>
        </authorList>
    </citation>
    <scope>NUCLEOTIDE SEQUENCE [LARGE SCALE GENOMIC DNA]</scope>
    <source>
        <strain evidence="2">JCM 17337</strain>
    </source>
</reference>
<comment type="caution">
    <text evidence="1">The sequence shown here is derived from an EMBL/GenBank/DDBJ whole genome shotgun (WGS) entry which is preliminary data.</text>
</comment>